<evidence type="ECO:0000313" key="2">
    <source>
        <dbReference type="EMBL" id="CAB1414390.1"/>
    </source>
</evidence>
<protein>
    <submittedName>
        <fullName evidence="2">Uncharacterized protein</fullName>
    </submittedName>
</protein>
<sequence>MVWFNASSKLKGPQCRRGSGALITPAGNQHPAELKDPCGRGGGCWGPRPHGQIPAPPTEPPGPAGSSPARPPLIEVQPPVGPSQRGRGKRSVPNNYYVTQSSQPTISVWTASTRGQKGQAWTPPPSEPPHAHRASRGSASRSEGRTSRTRGAAGTAGRSLHSSAGEEGFFLDYTPEQHPDWTNIYVSDSGDQRRRQQSPTGLAEQRIILCGWRTGCRVAWRRG</sequence>
<gene>
    <name evidence="2" type="ORF">PLEPLA_LOCUS2099</name>
</gene>
<reference evidence="2" key="1">
    <citation type="submission" date="2020-03" db="EMBL/GenBank/DDBJ databases">
        <authorList>
            <person name="Weist P."/>
        </authorList>
    </citation>
    <scope>NUCLEOTIDE SEQUENCE</scope>
</reference>
<dbReference type="EMBL" id="CADEAL010000102">
    <property type="protein sequence ID" value="CAB1414390.1"/>
    <property type="molecule type" value="Genomic_DNA"/>
</dbReference>
<feature type="region of interest" description="Disordered" evidence="1">
    <location>
        <begin position="112"/>
        <end position="203"/>
    </location>
</feature>
<proteinExistence type="predicted"/>
<comment type="caution">
    <text evidence="2">The sequence shown here is derived from an EMBL/GenBank/DDBJ whole genome shotgun (WGS) entry which is preliminary data.</text>
</comment>
<dbReference type="Proteomes" id="UP001153269">
    <property type="component" value="Unassembled WGS sequence"/>
</dbReference>
<accession>A0A9N7Y1L1</accession>
<evidence type="ECO:0000313" key="3">
    <source>
        <dbReference type="Proteomes" id="UP001153269"/>
    </source>
</evidence>
<evidence type="ECO:0000256" key="1">
    <source>
        <dbReference type="SAM" id="MobiDB-lite"/>
    </source>
</evidence>
<name>A0A9N7Y1L1_PLEPL</name>
<organism evidence="2 3">
    <name type="scientific">Pleuronectes platessa</name>
    <name type="common">European plaice</name>
    <dbReference type="NCBI Taxonomy" id="8262"/>
    <lineage>
        <taxon>Eukaryota</taxon>
        <taxon>Metazoa</taxon>
        <taxon>Chordata</taxon>
        <taxon>Craniata</taxon>
        <taxon>Vertebrata</taxon>
        <taxon>Euteleostomi</taxon>
        <taxon>Actinopterygii</taxon>
        <taxon>Neopterygii</taxon>
        <taxon>Teleostei</taxon>
        <taxon>Neoteleostei</taxon>
        <taxon>Acanthomorphata</taxon>
        <taxon>Carangaria</taxon>
        <taxon>Pleuronectiformes</taxon>
        <taxon>Pleuronectoidei</taxon>
        <taxon>Pleuronectidae</taxon>
        <taxon>Pleuronectes</taxon>
    </lineage>
</organism>
<dbReference type="AlphaFoldDB" id="A0A9N7Y1L1"/>
<feature type="compositionally biased region" description="Pro residues" evidence="1">
    <location>
        <begin position="54"/>
        <end position="63"/>
    </location>
</feature>
<feature type="region of interest" description="Disordered" evidence="1">
    <location>
        <begin position="1"/>
        <end position="99"/>
    </location>
</feature>
<keyword evidence="3" id="KW-1185">Reference proteome</keyword>